<dbReference type="AlphaFoldDB" id="A0A3N4JL92"/>
<feature type="region of interest" description="Disordered" evidence="1">
    <location>
        <begin position="1"/>
        <end position="21"/>
    </location>
</feature>
<accession>A0A3N4JL92</accession>
<protein>
    <submittedName>
        <fullName evidence="2">Uncharacterized protein</fullName>
    </submittedName>
</protein>
<proteinExistence type="predicted"/>
<dbReference type="OrthoDB" id="10610517at2759"/>
<reference evidence="2 3" key="1">
    <citation type="journal article" date="2018" name="Nat. Ecol. Evol.">
        <title>Pezizomycetes genomes reveal the molecular basis of ectomycorrhizal truffle lifestyle.</title>
        <authorList>
            <person name="Murat C."/>
            <person name="Payen T."/>
            <person name="Noel B."/>
            <person name="Kuo A."/>
            <person name="Morin E."/>
            <person name="Chen J."/>
            <person name="Kohler A."/>
            <person name="Krizsan K."/>
            <person name="Balestrini R."/>
            <person name="Da Silva C."/>
            <person name="Montanini B."/>
            <person name="Hainaut M."/>
            <person name="Levati E."/>
            <person name="Barry K.W."/>
            <person name="Belfiori B."/>
            <person name="Cichocki N."/>
            <person name="Clum A."/>
            <person name="Dockter R.B."/>
            <person name="Fauchery L."/>
            <person name="Guy J."/>
            <person name="Iotti M."/>
            <person name="Le Tacon F."/>
            <person name="Lindquist E.A."/>
            <person name="Lipzen A."/>
            <person name="Malagnac F."/>
            <person name="Mello A."/>
            <person name="Molinier V."/>
            <person name="Miyauchi S."/>
            <person name="Poulain J."/>
            <person name="Riccioni C."/>
            <person name="Rubini A."/>
            <person name="Sitrit Y."/>
            <person name="Splivallo R."/>
            <person name="Traeger S."/>
            <person name="Wang M."/>
            <person name="Zifcakova L."/>
            <person name="Wipf D."/>
            <person name="Zambonelli A."/>
            <person name="Paolocci F."/>
            <person name="Nowrousian M."/>
            <person name="Ottonello S."/>
            <person name="Baldrian P."/>
            <person name="Spatafora J.W."/>
            <person name="Henrissat B."/>
            <person name="Nagy L.G."/>
            <person name="Aury J.M."/>
            <person name="Wincker P."/>
            <person name="Grigoriev I.V."/>
            <person name="Bonfante P."/>
            <person name="Martin F.M."/>
        </authorList>
    </citation>
    <scope>NUCLEOTIDE SEQUENCE [LARGE SCALE GENOMIC DNA]</scope>
    <source>
        <strain evidence="2 3">120613-1</strain>
    </source>
</reference>
<dbReference type="EMBL" id="ML120390">
    <property type="protein sequence ID" value="RPA99019.1"/>
    <property type="molecule type" value="Genomic_DNA"/>
</dbReference>
<evidence type="ECO:0000256" key="1">
    <source>
        <dbReference type="SAM" id="MobiDB-lite"/>
    </source>
</evidence>
<organism evidence="2 3">
    <name type="scientific">Choiromyces venosus 120613-1</name>
    <dbReference type="NCBI Taxonomy" id="1336337"/>
    <lineage>
        <taxon>Eukaryota</taxon>
        <taxon>Fungi</taxon>
        <taxon>Dikarya</taxon>
        <taxon>Ascomycota</taxon>
        <taxon>Pezizomycotina</taxon>
        <taxon>Pezizomycetes</taxon>
        <taxon>Pezizales</taxon>
        <taxon>Tuberaceae</taxon>
        <taxon>Choiromyces</taxon>
    </lineage>
</organism>
<sequence>MSMMGKKQTLPIPPEQSLHEDPSLQDLRKLNAEVSDVSILINNNTSTLTSTSNTISSSAFPLQLIFQLSLTADSGPKMKKRRCKHESKSLDVGRIRANQLWRSKVDDASPDKEHEVIKCQKKTAAKRAHRQHQKEKLKSQNTSKILEIIEGSPLGDCAVLALEENSQSKPTKSGKLLPVVVQGGKKIVEEKKKEMALKGGSGEGKDQDMILSKKSLQVRSLMAHCVQVASTGVVGYINIDPNFLTKGSIVSWIDATVRALAASNRSAAGVSEFSTAWVKARGQPSKRRRGTPALIVFYDTKEALNWALGPIEILGFPTVVVKFWGGAGRTYLVSFATLYNEVDKICSAFEAQAKVELDGWGWRQIGGTKTHLVFHSILPPGCTAGTIVVVVEGWRLSCERVDETICCCCGAAHNCFTPGIACPKFLLGS</sequence>
<gene>
    <name evidence="2" type="ORF">L873DRAFT_969125</name>
</gene>
<keyword evidence="3" id="KW-1185">Reference proteome</keyword>
<evidence type="ECO:0000313" key="3">
    <source>
        <dbReference type="Proteomes" id="UP000276215"/>
    </source>
</evidence>
<dbReference type="Proteomes" id="UP000276215">
    <property type="component" value="Unassembled WGS sequence"/>
</dbReference>
<name>A0A3N4JL92_9PEZI</name>
<evidence type="ECO:0000313" key="2">
    <source>
        <dbReference type="EMBL" id="RPA99019.1"/>
    </source>
</evidence>